<proteinExistence type="predicted"/>
<dbReference type="GO" id="GO:0003682">
    <property type="term" value="F:chromatin binding"/>
    <property type="evidence" value="ECO:0007669"/>
    <property type="project" value="TreeGrafter"/>
</dbReference>
<evidence type="ECO:0000313" key="3">
    <source>
        <dbReference type="Proteomes" id="UP000050525"/>
    </source>
</evidence>
<feature type="compositionally biased region" description="Pro residues" evidence="1">
    <location>
        <begin position="81"/>
        <end position="91"/>
    </location>
</feature>
<dbReference type="STRING" id="8496.A0A151LZC2"/>
<dbReference type="EMBL" id="AKHW03006935">
    <property type="protein sequence ID" value="KYO17617.1"/>
    <property type="molecule type" value="Genomic_DNA"/>
</dbReference>
<dbReference type="GO" id="GO:0005634">
    <property type="term" value="C:nucleus"/>
    <property type="evidence" value="ECO:0007669"/>
    <property type="project" value="TreeGrafter"/>
</dbReference>
<accession>A0A151LZC2</accession>
<evidence type="ECO:0000256" key="1">
    <source>
        <dbReference type="SAM" id="MobiDB-lite"/>
    </source>
</evidence>
<sequence length="487" mass="48124">MTKLCNHRRKTVAMATLFRSMENAAPPGLRPPTGLSQGPPERLAKTPEPRTPAPSFLPPTSAPNGALSPPPLSALLSLLGPPLPSPPPGPDPADSLQPASGSSPQPKPPVPPGATGAGTCPVVPRACMELGGGEEGGLGPAPSLGLEPLTFLGPESGLPLGPALPPCAFLPLAVPLLGALGGPPEPPLPLLGLPGEPEALGGLPPLLLAALLQGQPPGPLLPLGLDLLSPPGGLLSALLPLPDPPGDPPARAPELPDAPLQPLLLPPAPALLALNSALLAAGLGAPDAGPGPPQPSLASPPAAPTSTGATAATTEGPRAEPPPLVSPLLSATLLGDLPALGPGPLLPSQPSLLSPALGGALGLQLLQAQPPLLGQPGAPGPLAYLLQSLQLSSGFAGPEKPLLAPGEVASPPLPQPEPLAPPGLDIALPTEDGKGTPVRLRPSRRGRRRKASAPRPSPRVDTSRARGPSTEPGTVPPVSVMGCPRLA</sequence>
<dbReference type="Proteomes" id="UP000050525">
    <property type="component" value="Unassembled WGS sequence"/>
</dbReference>
<feature type="region of interest" description="Disordered" evidence="1">
    <location>
        <begin position="397"/>
        <end position="487"/>
    </location>
</feature>
<feature type="compositionally biased region" description="Low complexity" evidence="1">
    <location>
        <begin position="92"/>
        <end position="104"/>
    </location>
</feature>
<feature type="compositionally biased region" description="Low complexity" evidence="1">
    <location>
        <begin position="296"/>
        <end position="316"/>
    </location>
</feature>
<feature type="region of interest" description="Disordered" evidence="1">
    <location>
        <begin position="238"/>
        <end position="261"/>
    </location>
</feature>
<dbReference type="PANTHER" id="PTHR16112:SF17">
    <property type="entry name" value="METHYL-CPG-BINDING DOMAIN PROTEIN 6"/>
    <property type="match status" value="1"/>
</dbReference>
<dbReference type="AlphaFoldDB" id="A0A151LZC2"/>
<protein>
    <submittedName>
        <fullName evidence="2">Uncharacterized protein</fullName>
    </submittedName>
</protein>
<organism evidence="2 3">
    <name type="scientific">Alligator mississippiensis</name>
    <name type="common">American alligator</name>
    <dbReference type="NCBI Taxonomy" id="8496"/>
    <lineage>
        <taxon>Eukaryota</taxon>
        <taxon>Metazoa</taxon>
        <taxon>Chordata</taxon>
        <taxon>Craniata</taxon>
        <taxon>Vertebrata</taxon>
        <taxon>Euteleostomi</taxon>
        <taxon>Archelosauria</taxon>
        <taxon>Archosauria</taxon>
        <taxon>Crocodylia</taxon>
        <taxon>Alligatoridae</taxon>
        <taxon>Alligatorinae</taxon>
        <taxon>Alligator</taxon>
    </lineage>
</organism>
<feature type="compositionally biased region" description="Pro residues" evidence="1">
    <location>
        <begin position="49"/>
        <end position="61"/>
    </location>
</feature>
<feature type="compositionally biased region" description="Low complexity" evidence="1">
    <location>
        <begin position="252"/>
        <end position="261"/>
    </location>
</feature>
<dbReference type="GO" id="GO:0010369">
    <property type="term" value="C:chromocenter"/>
    <property type="evidence" value="ECO:0007669"/>
    <property type="project" value="TreeGrafter"/>
</dbReference>
<dbReference type="PANTHER" id="PTHR16112">
    <property type="entry name" value="METHYL-CPG BINDING PROTEIN, DROSOPHILA"/>
    <property type="match status" value="1"/>
</dbReference>
<keyword evidence="3" id="KW-1185">Reference proteome</keyword>
<feature type="region of interest" description="Disordered" evidence="1">
    <location>
        <begin position="21"/>
        <end position="117"/>
    </location>
</feature>
<feature type="compositionally biased region" description="Pro residues" evidence="1">
    <location>
        <begin position="411"/>
        <end position="421"/>
    </location>
</feature>
<name>A0A151LZC2_ALLMI</name>
<feature type="compositionally biased region" description="Basic residues" evidence="1">
    <location>
        <begin position="441"/>
        <end position="452"/>
    </location>
</feature>
<dbReference type="eggNOG" id="ENOG502QR6I">
    <property type="taxonomic scope" value="Eukaryota"/>
</dbReference>
<reference evidence="2 3" key="1">
    <citation type="journal article" date="2012" name="Genome Biol.">
        <title>Sequencing three crocodilian genomes to illuminate the evolution of archosaurs and amniotes.</title>
        <authorList>
            <person name="St John J.A."/>
            <person name="Braun E.L."/>
            <person name="Isberg S.R."/>
            <person name="Miles L.G."/>
            <person name="Chong A.Y."/>
            <person name="Gongora J."/>
            <person name="Dalzell P."/>
            <person name="Moran C."/>
            <person name="Bed'hom B."/>
            <person name="Abzhanov A."/>
            <person name="Burgess S.C."/>
            <person name="Cooksey A.M."/>
            <person name="Castoe T.A."/>
            <person name="Crawford N.G."/>
            <person name="Densmore L.D."/>
            <person name="Drew J.C."/>
            <person name="Edwards S.V."/>
            <person name="Faircloth B.C."/>
            <person name="Fujita M.K."/>
            <person name="Greenwold M.J."/>
            <person name="Hoffmann F.G."/>
            <person name="Howard J.M."/>
            <person name="Iguchi T."/>
            <person name="Janes D.E."/>
            <person name="Khan S.Y."/>
            <person name="Kohno S."/>
            <person name="de Koning A.J."/>
            <person name="Lance S.L."/>
            <person name="McCarthy F.M."/>
            <person name="McCormack J.E."/>
            <person name="Merchant M.E."/>
            <person name="Peterson D.G."/>
            <person name="Pollock D.D."/>
            <person name="Pourmand N."/>
            <person name="Raney B.J."/>
            <person name="Roessler K.A."/>
            <person name="Sanford J.R."/>
            <person name="Sawyer R.H."/>
            <person name="Schmidt C.J."/>
            <person name="Triplett E.W."/>
            <person name="Tuberville T.D."/>
            <person name="Venegas-Anaya M."/>
            <person name="Howard J.T."/>
            <person name="Jarvis E.D."/>
            <person name="Guillette L.J.Jr."/>
            <person name="Glenn T.C."/>
            <person name="Green R.E."/>
            <person name="Ray D.A."/>
        </authorList>
    </citation>
    <scope>NUCLEOTIDE SEQUENCE [LARGE SCALE GENOMIC DNA]</scope>
    <source>
        <strain evidence="2">KSC_2009_1</strain>
    </source>
</reference>
<feature type="compositionally biased region" description="Low complexity" evidence="1">
    <location>
        <begin position="62"/>
        <end position="80"/>
    </location>
</feature>
<evidence type="ECO:0000313" key="2">
    <source>
        <dbReference type="EMBL" id="KYO17617.1"/>
    </source>
</evidence>
<feature type="compositionally biased region" description="Pro residues" evidence="1">
    <location>
        <begin position="241"/>
        <end position="251"/>
    </location>
</feature>
<comment type="caution">
    <text evidence="2">The sequence shown here is derived from an EMBL/GenBank/DDBJ whole genome shotgun (WGS) entry which is preliminary data.</text>
</comment>
<gene>
    <name evidence="2" type="ORF">Y1Q_0019892</name>
</gene>
<feature type="region of interest" description="Disordered" evidence="1">
    <location>
        <begin position="285"/>
        <end position="327"/>
    </location>
</feature>